<evidence type="ECO:0000313" key="7">
    <source>
        <dbReference type="Proteomes" id="UP000199062"/>
    </source>
</evidence>
<evidence type="ECO:0000256" key="2">
    <source>
        <dbReference type="ARBA" id="ARBA00022801"/>
    </source>
</evidence>
<accession>A0A1I6LB66</accession>
<comment type="catalytic activity">
    <reaction evidence="4">
        <text>a D-aminoacyl-tRNA + H2O = a tRNA + a D-alpha-amino acid + H(+)</text>
        <dbReference type="Rhea" id="RHEA:13953"/>
        <dbReference type="Rhea" id="RHEA-COMP:10123"/>
        <dbReference type="Rhea" id="RHEA-COMP:10124"/>
        <dbReference type="ChEBI" id="CHEBI:15377"/>
        <dbReference type="ChEBI" id="CHEBI:15378"/>
        <dbReference type="ChEBI" id="CHEBI:59871"/>
        <dbReference type="ChEBI" id="CHEBI:78442"/>
        <dbReference type="ChEBI" id="CHEBI:79333"/>
        <dbReference type="EC" id="3.1.1.96"/>
    </reaction>
</comment>
<reference evidence="6 7" key="1">
    <citation type="submission" date="2016-10" db="EMBL/GenBank/DDBJ databases">
        <authorList>
            <person name="de Groot N.N."/>
        </authorList>
    </citation>
    <scope>NUCLEOTIDE SEQUENCE [LARGE SCALE GENOMIC DNA]</scope>
    <source>
        <strain evidence="6 7">CGMCC 1.10457</strain>
    </source>
</reference>
<dbReference type="Gene3D" id="3.40.50.10700">
    <property type="entry name" value="AF0625-like"/>
    <property type="match status" value="1"/>
</dbReference>
<feature type="compositionally biased region" description="Basic and acidic residues" evidence="5">
    <location>
        <begin position="438"/>
        <end position="450"/>
    </location>
</feature>
<dbReference type="GO" id="GO:0051499">
    <property type="term" value="F:D-aminoacyl-tRNA deacylase activity"/>
    <property type="evidence" value="ECO:0007669"/>
    <property type="project" value="UniProtKB-UniRule"/>
</dbReference>
<dbReference type="AlphaFoldDB" id="A0A1I6LB66"/>
<proteinExistence type="inferred from homology"/>
<dbReference type="GO" id="GO:0106026">
    <property type="term" value="F:Gly-tRNA(Ala) deacylase activity"/>
    <property type="evidence" value="ECO:0007669"/>
    <property type="project" value="RHEA"/>
</dbReference>
<evidence type="ECO:0000313" key="6">
    <source>
        <dbReference type="EMBL" id="SFS00705.1"/>
    </source>
</evidence>
<dbReference type="InterPro" id="IPR007508">
    <property type="entry name" value="DtdA"/>
</dbReference>
<protein>
    <recommendedName>
        <fullName evidence="4">D-aminoacyl-tRNA deacylase</fullName>
        <ecNumber evidence="4">3.1.1.96</ecNumber>
    </recommendedName>
</protein>
<dbReference type="STRING" id="767519.SAMN05216559_2395"/>
<name>A0A1I6LB66_9EURY</name>
<dbReference type="PANTHER" id="PTHR34667:SF1">
    <property type="entry name" value="D-AMINOACYL-TRNA DEACYLASE"/>
    <property type="match status" value="1"/>
</dbReference>
<evidence type="ECO:0000256" key="1">
    <source>
        <dbReference type="ARBA" id="ARBA00022723"/>
    </source>
</evidence>
<keyword evidence="7" id="KW-1185">Reference proteome</keyword>
<comment type="cofactor">
    <cofactor evidence="4">
        <name>Zn(2+)</name>
        <dbReference type="ChEBI" id="CHEBI:29105"/>
    </cofactor>
    <text evidence="4">Binds 2 Zn(2+) ions per subunit.</text>
</comment>
<comment type="catalytic activity">
    <reaction evidence="4">
        <text>glycyl-tRNA(Ala) + H2O = tRNA(Ala) + glycine + H(+)</text>
        <dbReference type="Rhea" id="RHEA:53744"/>
        <dbReference type="Rhea" id="RHEA-COMP:9657"/>
        <dbReference type="Rhea" id="RHEA-COMP:13640"/>
        <dbReference type="ChEBI" id="CHEBI:15377"/>
        <dbReference type="ChEBI" id="CHEBI:15378"/>
        <dbReference type="ChEBI" id="CHEBI:57305"/>
        <dbReference type="ChEBI" id="CHEBI:78442"/>
        <dbReference type="ChEBI" id="CHEBI:78522"/>
        <dbReference type="EC" id="3.1.1.96"/>
    </reaction>
</comment>
<comment type="function">
    <text evidence="4">D-aminoacyl-tRNA deacylase with broad substrate specificity. By recycling D-aminoacyl-tRNA to D-amino acids and free tRNA molecules, this enzyme counteracts the toxicity associated with the formation of D-aminoacyl-tRNA entities in vivo.</text>
</comment>
<dbReference type="Pfam" id="PF04414">
    <property type="entry name" value="tRNA_deacylase"/>
    <property type="match status" value="1"/>
</dbReference>
<dbReference type="SUPFAM" id="SSF142535">
    <property type="entry name" value="AF0625-like"/>
    <property type="match status" value="1"/>
</dbReference>
<feature type="region of interest" description="Disordered" evidence="5">
    <location>
        <begin position="422"/>
        <end position="458"/>
    </location>
</feature>
<gene>
    <name evidence="4" type="primary">dtdA</name>
    <name evidence="6" type="ORF">SAMN05216559_2395</name>
</gene>
<keyword evidence="3 4" id="KW-0862">Zinc</keyword>
<dbReference type="PANTHER" id="PTHR34667">
    <property type="entry name" value="D-AMINOACYL-TRNA DEACYLASE"/>
    <property type="match status" value="1"/>
</dbReference>
<dbReference type="RefSeq" id="WP_089816741.1">
    <property type="nucleotide sequence ID" value="NZ_FOZK01000002.1"/>
</dbReference>
<comment type="subunit">
    <text evidence="4">Monomer.</text>
</comment>
<dbReference type="InterPro" id="IPR018033">
    <property type="entry name" value="Deacylase_DtdA_archaea"/>
</dbReference>
<dbReference type="Proteomes" id="UP000199062">
    <property type="component" value="Unassembled WGS sequence"/>
</dbReference>
<keyword evidence="2 4" id="KW-0378">Hydrolase</keyword>
<dbReference type="HAMAP" id="MF_00562">
    <property type="entry name" value="Deacylase_DtdA"/>
    <property type="match status" value="1"/>
</dbReference>
<dbReference type="EMBL" id="FOZK01000002">
    <property type="protein sequence ID" value="SFS00705.1"/>
    <property type="molecule type" value="Genomic_DNA"/>
</dbReference>
<comment type="similarity">
    <text evidence="4">Belongs to the DtdA deacylase family.</text>
</comment>
<dbReference type="GO" id="GO:0008270">
    <property type="term" value="F:zinc ion binding"/>
    <property type="evidence" value="ECO:0007669"/>
    <property type="project" value="UniProtKB-UniRule"/>
</dbReference>
<dbReference type="Gene3D" id="3.40.630.50">
    <property type="entry name" value="AF0625-like"/>
    <property type="match status" value="1"/>
</dbReference>
<dbReference type="OrthoDB" id="9863at2157"/>
<evidence type="ECO:0000256" key="4">
    <source>
        <dbReference type="HAMAP-Rule" id="MF_00562"/>
    </source>
</evidence>
<evidence type="ECO:0000256" key="3">
    <source>
        <dbReference type="ARBA" id="ARBA00022833"/>
    </source>
</evidence>
<evidence type="ECO:0000256" key="5">
    <source>
        <dbReference type="SAM" id="MobiDB-lite"/>
    </source>
</evidence>
<dbReference type="GO" id="GO:0019478">
    <property type="term" value="P:D-amino acid catabolic process"/>
    <property type="evidence" value="ECO:0007669"/>
    <property type="project" value="UniProtKB-UniRule"/>
</dbReference>
<keyword evidence="1 4" id="KW-0479">Metal-binding</keyword>
<organism evidence="6 7">
    <name type="scientific">Halomicrobium zhouii</name>
    <dbReference type="NCBI Taxonomy" id="767519"/>
    <lineage>
        <taxon>Archaea</taxon>
        <taxon>Methanobacteriati</taxon>
        <taxon>Methanobacteriota</taxon>
        <taxon>Stenosarchaea group</taxon>
        <taxon>Halobacteria</taxon>
        <taxon>Halobacteriales</taxon>
        <taxon>Haloarculaceae</taxon>
        <taxon>Halomicrobium</taxon>
    </lineage>
</organism>
<dbReference type="NCBIfam" id="NF011435">
    <property type="entry name" value="PRK14866.1-1"/>
    <property type="match status" value="1"/>
</dbReference>
<dbReference type="EC" id="3.1.1.96" evidence="4"/>
<sequence length="458" mass="49392">MLAIVVSRADSASEHVGEHLLDLADWEERVDDSRPDADGGATVYHLDDAELRFFDELHLETTRVADGFDDPDLLVFASRHAGETDELLTAHHTGNFGEAEFGGTDGSLARACPNAHRRVLEALAEHAPEEYEVGMECTHHGPSDVGTPSMFVEVGSDEAQWADPAAARAVASAILDLRGVAPDAPRENGSRRQLVGFGGCHYAPRFDRVVHETDWAVGHVAADWCLDAMGDPEANEDVVRQAFEASAADYALLEADRLALRETIAALGYRVVSETWVRETTGVPLGLVERAEDAIATVDEGLRFGDVPGAVDDAAADDEAAVPVDFDVVSISDDLLTEACGIDAEGVLDAVSESAVAFDTEQNGTRVVGPVAVRNASDRDRILDGIADVLRAKYDEVTRSGDELIARRQALDPERARMIGVPEGPKFGRLSSGESVEVDGRTIKPEDVSRERKRRFNC</sequence>